<evidence type="ECO:0000256" key="5">
    <source>
        <dbReference type="ARBA" id="ARBA00022801"/>
    </source>
</evidence>
<evidence type="ECO:0000313" key="10">
    <source>
        <dbReference type="Proteomes" id="UP001176806"/>
    </source>
</evidence>
<evidence type="ECO:0000313" key="9">
    <source>
        <dbReference type="EMBL" id="MDO5974104.1"/>
    </source>
</evidence>
<reference evidence="9" key="1">
    <citation type="submission" date="2023-07" db="EMBL/GenBank/DDBJ databases">
        <title>Two novel species in the genus Flavivirga.</title>
        <authorList>
            <person name="Kwon K."/>
        </authorList>
    </citation>
    <scope>NUCLEOTIDE SEQUENCE</scope>
    <source>
        <strain evidence="9">KACC 14158</strain>
    </source>
</reference>
<dbReference type="EMBL" id="JAUOEL010000002">
    <property type="protein sequence ID" value="MDO5974104.1"/>
    <property type="molecule type" value="Genomic_DNA"/>
</dbReference>
<keyword evidence="2" id="KW-1003">Cell membrane</keyword>
<keyword evidence="4 8" id="KW-0812">Transmembrane</keyword>
<evidence type="ECO:0000256" key="1">
    <source>
        <dbReference type="ARBA" id="ARBA00004651"/>
    </source>
</evidence>
<gene>
    <name evidence="9" type="ORF">Q4Q40_07905</name>
</gene>
<dbReference type="InterPro" id="IPR019127">
    <property type="entry name" value="Exosortase"/>
</dbReference>
<dbReference type="NCBIfam" id="TIGR04178">
    <property type="entry name" value="exo_archaeo"/>
    <property type="match status" value="1"/>
</dbReference>
<proteinExistence type="predicted"/>
<feature type="transmembrane region" description="Helical" evidence="8">
    <location>
        <begin position="18"/>
        <end position="38"/>
    </location>
</feature>
<evidence type="ECO:0000256" key="8">
    <source>
        <dbReference type="SAM" id="Phobius"/>
    </source>
</evidence>
<comment type="subcellular location">
    <subcellularLocation>
        <location evidence="1">Cell membrane</location>
        <topology evidence="1">Multi-pass membrane protein</topology>
    </subcellularLocation>
</comment>
<keyword evidence="7 8" id="KW-0472">Membrane</keyword>
<keyword evidence="3" id="KW-0645">Protease</keyword>
<evidence type="ECO:0000256" key="6">
    <source>
        <dbReference type="ARBA" id="ARBA00022989"/>
    </source>
</evidence>
<evidence type="ECO:0000256" key="4">
    <source>
        <dbReference type="ARBA" id="ARBA00022692"/>
    </source>
</evidence>
<evidence type="ECO:0000256" key="7">
    <source>
        <dbReference type="ARBA" id="ARBA00023136"/>
    </source>
</evidence>
<dbReference type="Proteomes" id="UP001176806">
    <property type="component" value="Unassembled WGS sequence"/>
</dbReference>
<keyword evidence="5" id="KW-0378">Hydrolase</keyword>
<evidence type="ECO:0000256" key="2">
    <source>
        <dbReference type="ARBA" id="ARBA00022475"/>
    </source>
</evidence>
<feature type="transmembrane region" description="Helical" evidence="8">
    <location>
        <begin position="164"/>
        <end position="184"/>
    </location>
</feature>
<dbReference type="RefSeq" id="WP_303301243.1">
    <property type="nucleotide sequence ID" value="NZ_BAABDA010000051.1"/>
</dbReference>
<comment type="caution">
    <text evidence="9">The sequence shown here is derived from an EMBL/GenBank/DDBJ whole genome shotgun (WGS) entry which is preliminary data.</text>
</comment>
<dbReference type="InterPro" id="IPR026392">
    <property type="entry name" value="Exo/Archaeosortase_dom"/>
</dbReference>
<organism evidence="9 10">
    <name type="scientific">Flavivirga jejuensis</name>
    <dbReference type="NCBI Taxonomy" id="870487"/>
    <lineage>
        <taxon>Bacteria</taxon>
        <taxon>Pseudomonadati</taxon>
        <taxon>Bacteroidota</taxon>
        <taxon>Flavobacteriia</taxon>
        <taxon>Flavobacteriales</taxon>
        <taxon>Flavobacteriaceae</taxon>
        <taxon>Flavivirga</taxon>
    </lineage>
</organism>
<feature type="transmembrane region" description="Helical" evidence="8">
    <location>
        <begin position="98"/>
        <end position="117"/>
    </location>
</feature>
<keyword evidence="6 8" id="KW-1133">Transmembrane helix</keyword>
<keyword evidence="10" id="KW-1185">Reference proteome</keyword>
<feature type="transmembrane region" description="Helical" evidence="8">
    <location>
        <begin position="129"/>
        <end position="152"/>
    </location>
</feature>
<protein>
    <submittedName>
        <fullName evidence="9">Archaeosortase/exosortase family protein</fullName>
    </submittedName>
</protein>
<evidence type="ECO:0000256" key="3">
    <source>
        <dbReference type="ARBA" id="ARBA00022670"/>
    </source>
</evidence>
<dbReference type="Pfam" id="PF09721">
    <property type="entry name" value="Exosortase_EpsH"/>
    <property type="match status" value="1"/>
</dbReference>
<sequence length="198" mass="23150">MINFNLLKNKIPLPIRLFLGKALLLFIAWEIIYGVFLFDSQFLDHLLTTHVGESSVQFLNNFTSMDGFIAKTEGWSSVYAGETQENQVSAIYHYDNKVLYIANACNGLSLMALYVGFIICMPSKFWRKILYIILGLIVLDIINILRCVGLIYLREYFYIYFEFAHHYLFKATVYTATFLIWMLYCRKIHFKNESLQIG</sequence>
<name>A0ABT8WLS2_9FLAO</name>
<accession>A0ABT8WLS2</accession>